<sequence length="279" mass="29615">MRFACWAESHVGHVRGNNEDSAFSAPHLVLVADGVGGQAAGEIASASVAFVMGAISLTPRGSLRADPTDLVGVLRESLDFAYRHLVAGVAAEPKREGMATTLTAIMTDGHRFALAHVGDSRAYLLREGRLAQLTRDQTLVQDLVDQGHISPAQAKVHPYRSVVTGYVCATERPEPDLTYLDLRAGDRLLLCSDGLTDFVSEEEIASLLADPSREGAVHGLVGAALEAGGRDNVTCVVGDVDQGELMPWSRRPYCCRLQGAVTDLGNLIDPAAHTPTHAA</sequence>
<gene>
    <name evidence="2" type="ORF">HEB94_009008</name>
</gene>
<name>A0A927NC80_9ACTN</name>
<dbReference type="Gene3D" id="3.60.40.10">
    <property type="entry name" value="PPM-type phosphatase domain"/>
    <property type="match status" value="1"/>
</dbReference>
<dbReference type="EC" id="3.1.3.16" evidence="2"/>
<dbReference type="SMART" id="SM00331">
    <property type="entry name" value="PP2C_SIG"/>
    <property type="match status" value="1"/>
</dbReference>
<dbReference type="SUPFAM" id="SSF81606">
    <property type="entry name" value="PP2C-like"/>
    <property type="match status" value="1"/>
</dbReference>
<keyword evidence="2" id="KW-0378">Hydrolase</keyword>
<proteinExistence type="predicted"/>
<dbReference type="Pfam" id="PF13672">
    <property type="entry name" value="PP2C_2"/>
    <property type="match status" value="1"/>
</dbReference>
<protein>
    <submittedName>
        <fullName evidence="2">Protein phosphatase</fullName>
        <ecNumber evidence="2">3.1.3.16</ecNumber>
    </submittedName>
</protein>
<dbReference type="EMBL" id="JADBEM010000001">
    <property type="protein sequence ID" value="MBE1612160.1"/>
    <property type="molecule type" value="Genomic_DNA"/>
</dbReference>
<dbReference type="RefSeq" id="WP_192755258.1">
    <property type="nucleotide sequence ID" value="NZ_BAABJL010000005.1"/>
</dbReference>
<dbReference type="InterPro" id="IPR015655">
    <property type="entry name" value="PP2C"/>
</dbReference>
<evidence type="ECO:0000313" key="3">
    <source>
        <dbReference type="Proteomes" id="UP000638648"/>
    </source>
</evidence>
<dbReference type="GO" id="GO:0004722">
    <property type="term" value="F:protein serine/threonine phosphatase activity"/>
    <property type="evidence" value="ECO:0007669"/>
    <property type="project" value="UniProtKB-EC"/>
</dbReference>
<accession>A0A927NC80</accession>
<organism evidence="2 3">
    <name type="scientific">Actinopolymorpha pittospori</name>
    <dbReference type="NCBI Taxonomy" id="648752"/>
    <lineage>
        <taxon>Bacteria</taxon>
        <taxon>Bacillati</taxon>
        <taxon>Actinomycetota</taxon>
        <taxon>Actinomycetes</taxon>
        <taxon>Propionibacteriales</taxon>
        <taxon>Actinopolymorphaceae</taxon>
        <taxon>Actinopolymorpha</taxon>
    </lineage>
</organism>
<dbReference type="InterPro" id="IPR036457">
    <property type="entry name" value="PPM-type-like_dom_sf"/>
</dbReference>
<feature type="domain" description="PPM-type phosphatase" evidence="1">
    <location>
        <begin position="2"/>
        <end position="240"/>
    </location>
</feature>
<dbReference type="CDD" id="cd00143">
    <property type="entry name" value="PP2Cc"/>
    <property type="match status" value="1"/>
</dbReference>
<reference evidence="2" key="1">
    <citation type="submission" date="2020-10" db="EMBL/GenBank/DDBJ databases">
        <title>Sequencing the genomes of 1000 actinobacteria strains.</title>
        <authorList>
            <person name="Klenk H.-P."/>
        </authorList>
    </citation>
    <scope>NUCLEOTIDE SEQUENCE</scope>
    <source>
        <strain evidence="2">DSM 45354</strain>
    </source>
</reference>
<dbReference type="AlphaFoldDB" id="A0A927NC80"/>
<dbReference type="Proteomes" id="UP000638648">
    <property type="component" value="Unassembled WGS sequence"/>
</dbReference>
<dbReference type="InterPro" id="IPR001932">
    <property type="entry name" value="PPM-type_phosphatase-like_dom"/>
</dbReference>
<keyword evidence="3" id="KW-1185">Reference proteome</keyword>
<evidence type="ECO:0000313" key="2">
    <source>
        <dbReference type="EMBL" id="MBE1612160.1"/>
    </source>
</evidence>
<dbReference type="SMART" id="SM00332">
    <property type="entry name" value="PP2Cc"/>
    <property type="match status" value="1"/>
</dbReference>
<comment type="caution">
    <text evidence="2">The sequence shown here is derived from an EMBL/GenBank/DDBJ whole genome shotgun (WGS) entry which is preliminary data.</text>
</comment>
<evidence type="ECO:0000259" key="1">
    <source>
        <dbReference type="PROSITE" id="PS51746"/>
    </source>
</evidence>
<dbReference type="PROSITE" id="PS51746">
    <property type="entry name" value="PPM_2"/>
    <property type="match status" value="1"/>
</dbReference>
<dbReference type="PANTHER" id="PTHR47992">
    <property type="entry name" value="PROTEIN PHOSPHATASE"/>
    <property type="match status" value="1"/>
</dbReference>